<sequence>MEKVLCVAKAFNDLFRAENGTDMDQMRMHKMMYLAQRESLMYNKKPLFASEFQGWKYGPVLVEVRNEYMTGNMFRSVSEPLSSAAEELVKSVYQRYKKFSSWKLSSLSHGELSWKCSRDGLDPEENGTVALKLADMRVDAARELLRRKKEGTTH</sequence>
<evidence type="ECO:0000313" key="3">
    <source>
        <dbReference type="Proteomes" id="UP000823910"/>
    </source>
</evidence>
<reference evidence="2" key="1">
    <citation type="journal article" date="2021" name="PeerJ">
        <title>Extensive microbial diversity within the chicken gut microbiome revealed by metagenomics and culture.</title>
        <authorList>
            <person name="Gilroy R."/>
            <person name="Ravi A."/>
            <person name="Getino M."/>
            <person name="Pursley I."/>
            <person name="Horton D.L."/>
            <person name="Alikhan N.F."/>
            <person name="Baker D."/>
            <person name="Gharbi K."/>
            <person name="Hall N."/>
            <person name="Watson M."/>
            <person name="Adriaenssens E.M."/>
            <person name="Foster-Nyarko E."/>
            <person name="Jarju S."/>
            <person name="Secka A."/>
            <person name="Antonio M."/>
            <person name="Oren A."/>
            <person name="Chaudhuri R.R."/>
            <person name="La Ragione R."/>
            <person name="Hildebrand F."/>
            <person name="Pallen M.J."/>
        </authorList>
    </citation>
    <scope>NUCLEOTIDE SEQUENCE</scope>
    <source>
        <strain evidence="2">CHK180-15479</strain>
    </source>
</reference>
<gene>
    <name evidence="2" type="ORF">H9704_06115</name>
</gene>
<dbReference type="InterPro" id="IPR025272">
    <property type="entry name" value="SocA_Panacea"/>
</dbReference>
<evidence type="ECO:0000313" key="2">
    <source>
        <dbReference type="EMBL" id="HJC05714.1"/>
    </source>
</evidence>
<reference evidence="2" key="2">
    <citation type="submission" date="2021-04" db="EMBL/GenBank/DDBJ databases">
        <authorList>
            <person name="Gilroy R."/>
        </authorList>
    </citation>
    <scope>NUCLEOTIDE SEQUENCE</scope>
    <source>
        <strain evidence="2">CHK180-15479</strain>
    </source>
</reference>
<feature type="domain" description="Antitoxin SocA-like Panacea" evidence="1">
    <location>
        <begin position="30"/>
        <end position="115"/>
    </location>
</feature>
<dbReference type="Pfam" id="PF13274">
    <property type="entry name" value="SocA_Panacea"/>
    <property type="match status" value="1"/>
</dbReference>
<dbReference type="AlphaFoldDB" id="A0A9D2MYJ0"/>
<dbReference type="Proteomes" id="UP000823910">
    <property type="component" value="Unassembled WGS sequence"/>
</dbReference>
<organism evidence="2 3">
    <name type="scientific">Candidatus Enterocloster excrementipullorum</name>
    <dbReference type="NCBI Taxonomy" id="2838559"/>
    <lineage>
        <taxon>Bacteria</taxon>
        <taxon>Bacillati</taxon>
        <taxon>Bacillota</taxon>
        <taxon>Clostridia</taxon>
        <taxon>Lachnospirales</taxon>
        <taxon>Lachnospiraceae</taxon>
        <taxon>Enterocloster</taxon>
    </lineage>
</organism>
<comment type="caution">
    <text evidence="2">The sequence shown here is derived from an EMBL/GenBank/DDBJ whole genome shotgun (WGS) entry which is preliminary data.</text>
</comment>
<accession>A0A9D2MYJ0</accession>
<dbReference type="EMBL" id="DWWT01000026">
    <property type="protein sequence ID" value="HJC05714.1"/>
    <property type="molecule type" value="Genomic_DNA"/>
</dbReference>
<protein>
    <submittedName>
        <fullName evidence="2">SocA family protein</fullName>
    </submittedName>
</protein>
<evidence type="ECO:0000259" key="1">
    <source>
        <dbReference type="Pfam" id="PF13274"/>
    </source>
</evidence>
<name>A0A9D2MYJ0_9FIRM</name>
<proteinExistence type="predicted"/>